<evidence type="ECO:0000256" key="12">
    <source>
        <dbReference type="ARBA" id="ARBA00023316"/>
    </source>
</evidence>
<accession>G9X0H9</accession>
<dbReference type="InterPro" id="IPR005758">
    <property type="entry name" value="UDP-N-AcMur_Ala_ligase_MurC"/>
</dbReference>
<dbReference type="Pfam" id="PF01225">
    <property type="entry name" value="Mur_ligase"/>
    <property type="match status" value="1"/>
</dbReference>
<keyword evidence="5 14" id="KW-0436">Ligase</keyword>
<proteinExistence type="inferred from homology"/>
<evidence type="ECO:0000259" key="16">
    <source>
        <dbReference type="Pfam" id="PF02875"/>
    </source>
</evidence>
<keyword evidence="9 14" id="KW-0133">Cell shape</keyword>
<dbReference type="GO" id="GO:0005524">
    <property type="term" value="F:ATP binding"/>
    <property type="evidence" value="ECO:0007669"/>
    <property type="project" value="UniProtKB-UniRule"/>
</dbReference>
<dbReference type="Proteomes" id="UP000006437">
    <property type="component" value="Unassembled WGS sequence"/>
</dbReference>
<keyword evidence="11 14" id="KW-0131">Cell cycle</keyword>
<evidence type="ECO:0000256" key="2">
    <source>
        <dbReference type="ARBA" id="ARBA00004752"/>
    </source>
</evidence>
<dbReference type="NCBIfam" id="TIGR01082">
    <property type="entry name" value="murC"/>
    <property type="match status" value="1"/>
</dbReference>
<dbReference type="AlphaFoldDB" id="G9X0H9"/>
<gene>
    <name evidence="14" type="primary">murC</name>
    <name evidence="18" type="ORF">HMPREF9629_01915</name>
</gene>
<feature type="domain" description="Mur ligase N-terminal catalytic" evidence="15">
    <location>
        <begin position="3"/>
        <end position="101"/>
    </location>
</feature>
<evidence type="ECO:0000256" key="5">
    <source>
        <dbReference type="ARBA" id="ARBA00022598"/>
    </source>
</evidence>
<comment type="subcellular location">
    <subcellularLocation>
        <location evidence="1 14">Cytoplasm</location>
    </subcellularLocation>
</comment>
<feature type="binding site" evidence="14">
    <location>
        <begin position="109"/>
        <end position="115"/>
    </location>
    <ligand>
        <name>ATP</name>
        <dbReference type="ChEBI" id="CHEBI:30616"/>
    </ligand>
</feature>
<dbReference type="PANTHER" id="PTHR43445">
    <property type="entry name" value="UDP-N-ACETYLMURAMATE--L-ALANINE LIGASE-RELATED"/>
    <property type="match status" value="1"/>
</dbReference>
<dbReference type="Gene3D" id="3.90.190.20">
    <property type="entry name" value="Mur ligase, C-terminal domain"/>
    <property type="match status" value="1"/>
</dbReference>
<keyword evidence="12 14" id="KW-0961">Cell wall biogenesis/degradation</keyword>
<evidence type="ECO:0000256" key="10">
    <source>
        <dbReference type="ARBA" id="ARBA00022984"/>
    </source>
</evidence>
<dbReference type="Gene3D" id="3.40.50.720">
    <property type="entry name" value="NAD(P)-binding Rossmann-like Domain"/>
    <property type="match status" value="1"/>
</dbReference>
<dbReference type="GO" id="GO:0008763">
    <property type="term" value="F:UDP-N-acetylmuramate-L-alanine ligase activity"/>
    <property type="evidence" value="ECO:0007669"/>
    <property type="project" value="UniProtKB-UniRule"/>
</dbReference>
<reference evidence="18 19" key="1">
    <citation type="submission" date="2011-08" db="EMBL/GenBank/DDBJ databases">
        <title>The Genome Sequence of Eubacteriaceae bacterium ACC19a.</title>
        <authorList>
            <consortium name="The Broad Institute Genome Sequencing Platform"/>
            <person name="Earl A."/>
            <person name="Ward D."/>
            <person name="Feldgarden M."/>
            <person name="Gevers D."/>
            <person name="Sizova M."/>
            <person name="Hazen A."/>
            <person name="Epstein S."/>
            <person name="Young S.K."/>
            <person name="Zeng Q."/>
            <person name="Gargeya S."/>
            <person name="Fitzgerald M."/>
            <person name="Haas B."/>
            <person name="Abouelleil A."/>
            <person name="Alvarado L."/>
            <person name="Arachchi H.M."/>
            <person name="Berlin A."/>
            <person name="Brown A."/>
            <person name="Chapman S.B."/>
            <person name="Chen Z."/>
            <person name="Dunbar C."/>
            <person name="Freedman E."/>
            <person name="Gearin G."/>
            <person name="Gellesch M."/>
            <person name="Goldberg J."/>
            <person name="Griggs A."/>
            <person name="Gujja S."/>
            <person name="Heiman D."/>
            <person name="Howarth C."/>
            <person name="Larson L."/>
            <person name="Lui A."/>
            <person name="MacDonald P.J.P."/>
            <person name="Montmayeur A."/>
            <person name="Murphy C."/>
            <person name="Neiman D."/>
            <person name="Pearson M."/>
            <person name="Priest M."/>
            <person name="Roberts A."/>
            <person name="Saif S."/>
            <person name="Shea T."/>
            <person name="Shenoy N."/>
            <person name="Sisk P."/>
            <person name="Stolte C."/>
            <person name="Sykes S."/>
            <person name="Wortman J."/>
            <person name="Nusbaum C."/>
            <person name="Birren B."/>
        </authorList>
    </citation>
    <scope>NUCLEOTIDE SEQUENCE [LARGE SCALE GENOMIC DNA]</scope>
    <source>
        <strain evidence="18 19">ACC19a</strain>
    </source>
</reference>
<dbReference type="PATRIC" id="fig|796937.3.peg.1126"/>
<dbReference type="GO" id="GO:0005737">
    <property type="term" value="C:cytoplasm"/>
    <property type="evidence" value="ECO:0007669"/>
    <property type="project" value="UniProtKB-SubCell"/>
</dbReference>
<keyword evidence="4 14" id="KW-0963">Cytoplasm</keyword>
<dbReference type="EMBL" id="AFZE01000014">
    <property type="protein sequence ID" value="EHL15420.1"/>
    <property type="molecule type" value="Genomic_DNA"/>
</dbReference>
<keyword evidence="10 14" id="KW-0573">Peptidoglycan synthesis</keyword>
<comment type="catalytic activity">
    <reaction evidence="13 14">
        <text>UDP-N-acetyl-alpha-D-muramate + L-alanine + ATP = UDP-N-acetyl-alpha-D-muramoyl-L-alanine + ADP + phosphate + H(+)</text>
        <dbReference type="Rhea" id="RHEA:23372"/>
        <dbReference type="ChEBI" id="CHEBI:15378"/>
        <dbReference type="ChEBI" id="CHEBI:30616"/>
        <dbReference type="ChEBI" id="CHEBI:43474"/>
        <dbReference type="ChEBI" id="CHEBI:57972"/>
        <dbReference type="ChEBI" id="CHEBI:70757"/>
        <dbReference type="ChEBI" id="CHEBI:83898"/>
        <dbReference type="ChEBI" id="CHEBI:456216"/>
        <dbReference type="EC" id="6.3.2.8"/>
    </reaction>
</comment>
<dbReference type="GO" id="GO:0051301">
    <property type="term" value="P:cell division"/>
    <property type="evidence" value="ECO:0007669"/>
    <property type="project" value="UniProtKB-KW"/>
</dbReference>
<evidence type="ECO:0000256" key="4">
    <source>
        <dbReference type="ARBA" id="ARBA00022490"/>
    </source>
</evidence>
<feature type="domain" description="Mur ligase central" evidence="17">
    <location>
        <begin position="107"/>
        <end position="287"/>
    </location>
</feature>
<protein>
    <recommendedName>
        <fullName evidence="3 14">UDP-N-acetylmuramate--L-alanine ligase</fullName>
        <ecNumber evidence="3 14">6.3.2.8</ecNumber>
    </recommendedName>
    <alternativeName>
        <fullName evidence="14">UDP-N-acetylmuramoyl-L-alanine synthetase</fullName>
    </alternativeName>
</protein>
<dbReference type="RefSeq" id="WP_009526144.1">
    <property type="nucleotide sequence ID" value="NZ_JH414562.1"/>
</dbReference>
<organism evidence="18 19">
    <name type="scientific">Peptoanaerobacter stomatis</name>
    <dbReference type="NCBI Taxonomy" id="796937"/>
    <lineage>
        <taxon>Bacteria</taxon>
        <taxon>Bacillati</taxon>
        <taxon>Bacillota</taxon>
        <taxon>Clostridia</taxon>
        <taxon>Peptostreptococcales</taxon>
        <taxon>Filifactoraceae</taxon>
        <taxon>Peptoanaerobacter</taxon>
    </lineage>
</organism>
<evidence type="ECO:0000256" key="8">
    <source>
        <dbReference type="ARBA" id="ARBA00022840"/>
    </source>
</evidence>
<dbReference type="HAMAP" id="MF_00046">
    <property type="entry name" value="MurC"/>
    <property type="match status" value="1"/>
</dbReference>
<dbReference type="GO" id="GO:0008360">
    <property type="term" value="P:regulation of cell shape"/>
    <property type="evidence" value="ECO:0007669"/>
    <property type="project" value="UniProtKB-KW"/>
</dbReference>
<evidence type="ECO:0000256" key="9">
    <source>
        <dbReference type="ARBA" id="ARBA00022960"/>
    </source>
</evidence>
<evidence type="ECO:0000256" key="3">
    <source>
        <dbReference type="ARBA" id="ARBA00012211"/>
    </source>
</evidence>
<dbReference type="SUPFAM" id="SSF51984">
    <property type="entry name" value="MurCD N-terminal domain"/>
    <property type="match status" value="1"/>
</dbReference>
<evidence type="ECO:0000256" key="14">
    <source>
        <dbReference type="HAMAP-Rule" id="MF_00046"/>
    </source>
</evidence>
<comment type="caution">
    <text evidence="18">The sequence shown here is derived from an EMBL/GenBank/DDBJ whole genome shotgun (WGS) entry which is preliminary data.</text>
</comment>
<name>G9X0H9_9FIRM</name>
<sequence>MKIFFIGIGGISMSALAVICKNVGYDVYGSDRESSEITKKLEKSGIKIYIGHNKDNITEDFDMVVYTAAIAKDNEELVKSYNLGLNTMERANFLGHLMEKYENSIAISGTHGKTTTTSMLTLIFNKDNTSPTALIGGVFANIGGNIEIGSSDIFITEACEYVDSFLQFFPKIAIITNIEADHLDYFKDLESIKKSFLKFSNQVKSNGFVIANGDDENVKSALKNSNSKIYYCGFDETNDFVCKNVKSDDEGYPNFDLFFKNELIENFSLKVYGKHNIYNAICSIAAAYLCKINSSVIKSALLEFTGVGRRFEYIGEKNGIKVYDDYAHHPTEIKATLNAAKSIKKNRLISIFQPHTYSRTKSLFKDFNTCFDDTDIIIFADIYPAREPFDPTISSKMLCEEVKNRGIEAYHFDSFEKITDFLQKTAKENDIIFTIGAGDVYKIGKLYLN</sequence>
<evidence type="ECO:0000256" key="1">
    <source>
        <dbReference type="ARBA" id="ARBA00004496"/>
    </source>
</evidence>
<dbReference type="InterPro" id="IPR004101">
    <property type="entry name" value="Mur_ligase_C"/>
</dbReference>
<keyword evidence="7 14" id="KW-0547">Nucleotide-binding</keyword>
<dbReference type="HOGENOM" id="CLU_028104_1_0_9"/>
<evidence type="ECO:0000259" key="15">
    <source>
        <dbReference type="Pfam" id="PF01225"/>
    </source>
</evidence>
<dbReference type="Gene3D" id="3.40.1190.10">
    <property type="entry name" value="Mur-like, catalytic domain"/>
    <property type="match status" value="1"/>
</dbReference>
<evidence type="ECO:0000313" key="19">
    <source>
        <dbReference type="Proteomes" id="UP000006437"/>
    </source>
</evidence>
<evidence type="ECO:0000256" key="7">
    <source>
        <dbReference type="ARBA" id="ARBA00022741"/>
    </source>
</evidence>
<dbReference type="EC" id="6.3.2.8" evidence="3 14"/>
<dbReference type="Pfam" id="PF02875">
    <property type="entry name" value="Mur_ligase_C"/>
    <property type="match status" value="1"/>
</dbReference>
<evidence type="ECO:0000256" key="11">
    <source>
        <dbReference type="ARBA" id="ARBA00023306"/>
    </source>
</evidence>
<dbReference type="InterPro" id="IPR000713">
    <property type="entry name" value="Mur_ligase_N"/>
</dbReference>
<feature type="domain" description="Mur ligase C-terminal" evidence="16">
    <location>
        <begin position="309"/>
        <end position="438"/>
    </location>
</feature>
<comment type="function">
    <text evidence="14">Cell wall formation.</text>
</comment>
<evidence type="ECO:0000313" key="18">
    <source>
        <dbReference type="EMBL" id="EHL15420.1"/>
    </source>
</evidence>
<dbReference type="InterPro" id="IPR050061">
    <property type="entry name" value="MurCDEF_pg_biosynth"/>
</dbReference>
<evidence type="ECO:0000259" key="17">
    <source>
        <dbReference type="Pfam" id="PF08245"/>
    </source>
</evidence>
<keyword evidence="6 14" id="KW-0132">Cell division</keyword>
<dbReference type="SUPFAM" id="SSF53623">
    <property type="entry name" value="MurD-like peptide ligases, catalytic domain"/>
    <property type="match status" value="1"/>
</dbReference>
<dbReference type="Pfam" id="PF08245">
    <property type="entry name" value="Mur_ligase_M"/>
    <property type="match status" value="1"/>
</dbReference>
<evidence type="ECO:0000256" key="6">
    <source>
        <dbReference type="ARBA" id="ARBA00022618"/>
    </source>
</evidence>
<dbReference type="GO" id="GO:0071555">
    <property type="term" value="P:cell wall organization"/>
    <property type="evidence" value="ECO:0007669"/>
    <property type="project" value="UniProtKB-KW"/>
</dbReference>
<keyword evidence="8 14" id="KW-0067">ATP-binding</keyword>
<evidence type="ECO:0000256" key="13">
    <source>
        <dbReference type="ARBA" id="ARBA00047833"/>
    </source>
</evidence>
<dbReference type="InterPro" id="IPR036565">
    <property type="entry name" value="Mur-like_cat_sf"/>
</dbReference>
<dbReference type="InterPro" id="IPR013221">
    <property type="entry name" value="Mur_ligase_cen"/>
</dbReference>
<dbReference type="UniPathway" id="UPA00219"/>
<comment type="similarity">
    <text evidence="14">Belongs to the MurCDEF family.</text>
</comment>
<dbReference type="InterPro" id="IPR036615">
    <property type="entry name" value="Mur_ligase_C_dom_sf"/>
</dbReference>
<dbReference type="GO" id="GO:0009252">
    <property type="term" value="P:peptidoglycan biosynthetic process"/>
    <property type="evidence" value="ECO:0007669"/>
    <property type="project" value="UniProtKB-UniRule"/>
</dbReference>
<comment type="pathway">
    <text evidence="2 14">Cell wall biogenesis; peptidoglycan biosynthesis.</text>
</comment>
<dbReference type="SUPFAM" id="SSF53244">
    <property type="entry name" value="MurD-like peptide ligases, peptide-binding domain"/>
    <property type="match status" value="1"/>
</dbReference>
<dbReference type="PANTHER" id="PTHR43445:SF3">
    <property type="entry name" value="UDP-N-ACETYLMURAMATE--L-ALANINE LIGASE"/>
    <property type="match status" value="1"/>
</dbReference>